<evidence type="ECO:0000313" key="6">
    <source>
        <dbReference type="EMBL" id="GEL20244.1"/>
    </source>
</evidence>
<evidence type="ECO:0000259" key="5">
    <source>
        <dbReference type="PROSITE" id="PS50987"/>
    </source>
</evidence>
<protein>
    <submittedName>
        <fullName evidence="6">Transcriptional regulator</fullName>
    </submittedName>
</protein>
<dbReference type="SMART" id="SM00418">
    <property type="entry name" value="HTH_ARSR"/>
    <property type="match status" value="1"/>
</dbReference>
<keyword evidence="2" id="KW-0238">DNA-binding</keyword>
<dbReference type="InterPro" id="IPR036390">
    <property type="entry name" value="WH_DNA-bd_sf"/>
</dbReference>
<evidence type="ECO:0000256" key="2">
    <source>
        <dbReference type="ARBA" id="ARBA00023125"/>
    </source>
</evidence>
<dbReference type="GO" id="GO:0003700">
    <property type="term" value="F:DNA-binding transcription factor activity"/>
    <property type="evidence" value="ECO:0007669"/>
    <property type="project" value="InterPro"/>
</dbReference>
<dbReference type="PROSITE" id="PS50206">
    <property type="entry name" value="RHODANESE_3"/>
    <property type="match status" value="1"/>
</dbReference>
<dbReference type="PANTHER" id="PTHR43132">
    <property type="entry name" value="ARSENICAL RESISTANCE OPERON REPRESSOR ARSR-RELATED"/>
    <property type="match status" value="1"/>
</dbReference>
<sequence>MAGALGSGRRAEIVDLLAQGERPVEQVAEQIGQSVANTSHHLRTLARAGLVRTRRDGTRIYYALAGERVQELWAAVRAVAEQHSAGLDRLARAYLGDRSELEAVDRATLVERMRRGEVLVLDVRPAAEYAAGHIAGARSVPLTELRRRLRTLPDDTEIVAYCRGPYCVYADEAVRELREHGLRAARLEDGFPEWKRHGLPVAVGAA</sequence>
<comment type="caution">
    <text evidence="6">The sequence shown here is derived from an EMBL/GenBank/DDBJ whole genome shotgun (WGS) entry which is preliminary data.</text>
</comment>
<dbReference type="GO" id="GO:0003677">
    <property type="term" value="F:DNA binding"/>
    <property type="evidence" value="ECO:0007669"/>
    <property type="project" value="UniProtKB-KW"/>
</dbReference>
<reference evidence="6 7" key="1">
    <citation type="submission" date="2019-07" db="EMBL/GenBank/DDBJ databases">
        <title>Whole genome shotgun sequence of Pseudonocardia asaccharolytica NBRC 16224.</title>
        <authorList>
            <person name="Hosoyama A."/>
            <person name="Uohara A."/>
            <person name="Ohji S."/>
            <person name="Ichikawa N."/>
        </authorList>
    </citation>
    <scope>NUCLEOTIDE SEQUENCE [LARGE SCALE GENOMIC DNA]</scope>
    <source>
        <strain evidence="6 7">NBRC 16224</strain>
    </source>
</reference>
<dbReference type="AlphaFoldDB" id="A0A511D9C7"/>
<dbReference type="Gene3D" id="3.40.250.10">
    <property type="entry name" value="Rhodanese-like domain"/>
    <property type="match status" value="1"/>
</dbReference>
<feature type="domain" description="HTH arsR-type" evidence="5">
    <location>
        <begin position="1"/>
        <end position="84"/>
    </location>
</feature>
<gene>
    <name evidence="6" type="ORF">PA7_40810</name>
</gene>
<dbReference type="PRINTS" id="PR00778">
    <property type="entry name" value="HTHARSR"/>
</dbReference>
<dbReference type="PROSITE" id="PS50987">
    <property type="entry name" value="HTH_ARSR_2"/>
    <property type="match status" value="1"/>
</dbReference>
<dbReference type="SUPFAM" id="SSF52821">
    <property type="entry name" value="Rhodanese/Cell cycle control phosphatase"/>
    <property type="match status" value="1"/>
</dbReference>
<dbReference type="Proteomes" id="UP000321328">
    <property type="component" value="Unassembled WGS sequence"/>
</dbReference>
<evidence type="ECO:0000313" key="7">
    <source>
        <dbReference type="Proteomes" id="UP000321328"/>
    </source>
</evidence>
<dbReference type="InterPro" id="IPR001763">
    <property type="entry name" value="Rhodanese-like_dom"/>
</dbReference>
<dbReference type="InterPro" id="IPR011991">
    <property type="entry name" value="ArsR-like_HTH"/>
</dbReference>
<dbReference type="SMART" id="SM00450">
    <property type="entry name" value="RHOD"/>
    <property type="match status" value="1"/>
</dbReference>
<dbReference type="Pfam" id="PF01022">
    <property type="entry name" value="HTH_5"/>
    <property type="match status" value="1"/>
</dbReference>
<evidence type="ECO:0000259" key="4">
    <source>
        <dbReference type="PROSITE" id="PS50206"/>
    </source>
</evidence>
<dbReference type="PANTHER" id="PTHR43132:SF8">
    <property type="entry name" value="HTH-TYPE TRANSCRIPTIONAL REGULATOR KMTR"/>
    <property type="match status" value="1"/>
</dbReference>
<dbReference type="CDD" id="cd00158">
    <property type="entry name" value="RHOD"/>
    <property type="match status" value="1"/>
</dbReference>
<name>A0A511D9C7_9PSEU</name>
<dbReference type="SUPFAM" id="SSF46785">
    <property type="entry name" value="Winged helix' DNA-binding domain"/>
    <property type="match status" value="1"/>
</dbReference>
<dbReference type="InterPro" id="IPR051011">
    <property type="entry name" value="Metal_resp_trans_reg"/>
</dbReference>
<feature type="domain" description="Rhodanese" evidence="4">
    <location>
        <begin position="114"/>
        <end position="203"/>
    </location>
</feature>
<dbReference type="Pfam" id="PF00581">
    <property type="entry name" value="Rhodanese"/>
    <property type="match status" value="1"/>
</dbReference>
<proteinExistence type="predicted"/>
<dbReference type="Gene3D" id="1.10.10.10">
    <property type="entry name" value="Winged helix-like DNA-binding domain superfamily/Winged helix DNA-binding domain"/>
    <property type="match status" value="1"/>
</dbReference>
<organism evidence="6 7">
    <name type="scientific">Pseudonocardia asaccharolytica DSM 44247 = NBRC 16224</name>
    <dbReference type="NCBI Taxonomy" id="1123024"/>
    <lineage>
        <taxon>Bacteria</taxon>
        <taxon>Bacillati</taxon>
        <taxon>Actinomycetota</taxon>
        <taxon>Actinomycetes</taxon>
        <taxon>Pseudonocardiales</taxon>
        <taxon>Pseudonocardiaceae</taxon>
        <taxon>Pseudonocardia</taxon>
    </lineage>
</organism>
<dbReference type="InterPro" id="IPR036388">
    <property type="entry name" value="WH-like_DNA-bd_sf"/>
</dbReference>
<dbReference type="STRING" id="1123024.GCA_000423625_02547"/>
<dbReference type="NCBIfam" id="NF033788">
    <property type="entry name" value="HTH_metalloreg"/>
    <property type="match status" value="1"/>
</dbReference>
<keyword evidence="1" id="KW-0805">Transcription regulation</keyword>
<accession>A0A511D9C7</accession>
<dbReference type="EMBL" id="BJVI01000062">
    <property type="protein sequence ID" value="GEL20244.1"/>
    <property type="molecule type" value="Genomic_DNA"/>
</dbReference>
<dbReference type="InterPro" id="IPR001845">
    <property type="entry name" value="HTH_ArsR_DNA-bd_dom"/>
</dbReference>
<evidence type="ECO:0000256" key="1">
    <source>
        <dbReference type="ARBA" id="ARBA00023015"/>
    </source>
</evidence>
<evidence type="ECO:0000256" key="3">
    <source>
        <dbReference type="ARBA" id="ARBA00023163"/>
    </source>
</evidence>
<keyword evidence="3" id="KW-0804">Transcription</keyword>
<keyword evidence="7" id="KW-1185">Reference proteome</keyword>
<dbReference type="InterPro" id="IPR036873">
    <property type="entry name" value="Rhodanese-like_dom_sf"/>
</dbReference>
<dbReference type="CDD" id="cd00090">
    <property type="entry name" value="HTH_ARSR"/>
    <property type="match status" value="1"/>
</dbReference>